<dbReference type="AlphaFoldDB" id="A0A7S1SWC9"/>
<protein>
    <submittedName>
        <fullName evidence="2">Uncharacterized protein</fullName>
    </submittedName>
</protein>
<evidence type="ECO:0000313" key="2">
    <source>
        <dbReference type="EMBL" id="CAD9211045.1"/>
    </source>
</evidence>
<reference evidence="2" key="1">
    <citation type="submission" date="2021-01" db="EMBL/GenBank/DDBJ databases">
        <authorList>
            <person name="Corre E."/>
            <person name="Pelletier E."/>
            <person name="Niang G."/>
            <person name="Scheremetjew M."/>
            <person name="Finn R."/>
            <person name="Kale V."/>
            <person name="Holt S."/>
            <person name="Cochrane G."/>
            <person name="Meng A."/>
            <person name="Brown T."/>
            <person name="Cohen L."/>
        </authorList>
    </citation>
    <scope>NUCLEOTIDE SEQUENCE</scope>
    <source>
        <strain evidence="2">PLY429</strain>
    </source>
</reference>
<name>A0A7S1SWC9_9CHLO</name>
<dbReference type="EMBL" id="HBGG01025688">
    <property type="protein sequence ID" value="CAD9211045.1"/>
    <property type="molecule type" value="Transcribed_RNA"/>
</dbReference>
<proteinExistence type="predicted"/>
<evidence type="ECO:0000256" key="1">
    <source>
        <dbReference type="SAM" id="Phobius"/>
    </source>
</evidence>
<organism evidence="2">
    <name type="scientific">Tetraselmis chuii</name>
    <dbReference type="NCBI Taxonomy" id="63592"/>
    <lineage>
        <taxon>Eukaryota</taxon>
        <taxon>Viridiplantae</taxon>
        <taxon>Chlorophyta</taxon>
        <taxon>core chlorophytes</taxon>
        <taxon>Chlorodendrophyceae</taxon>
        <taxon>Chlorodendrales</taxon>
        <taxon>Chlorodendraceae</taxon>
        <taxon>Tetraselmis</taxon>
    </lineage>
</organism>
<feature type="transmembrane region" description="Helical" evidence="1">
    <location>
        <begin position="34"/>
        <end position="53"/>
    </location>
</feature>
<gene>
    <name evidence="2" type="ORF">TCHU04912_LOCUS13284</name>
</gene>
<sequence length="127" mass="13641">MRKNESLDGSRDNGGSADDDGCATEAKYFRQISIALATILGVALLAACTLPLMRKCSSSLFLGFRRTAKEHVSGFGSEADILVETSLPPRLRGCPTCWDTSAIAVTSPTIRQPYQKPMAPSSIMVDE</sequence>
<accession>A0A7S1SWC9</accession>
<keyword evidence="1" id="KW-0812">Transmembrane</keyword>
<keyword evidence="1" id="KW-1133">Transmembrane helix</keyword>
<keyword evidence="1" id="KW-0472">Membrane</keyword>